<dbReference type="PANTHER" id="PTHR43207">
    <property type="entry name" value="AROGENATE DEHYDROGENASE-RELATED"/>
    <property type="match status" value="1"/>
</dbReference>
<dbReference type="Pfam" id="PF26213">
    <property type="entry name" value="TYRAAT1_C"/>
    <property type="match status" value="1"/>
</dbReference>
<dbReference type="PANTHER" id="PTHR43207:SF4">
    <property type="entry name" value="AROGENATE DEHYDROGENASE 2, CHLOROPLASTIC"/>
    <property type="match status" value="1"/>
</dbReference>
<dbReference type="EMBL" id="CP136891">
    <property type="protein sequence ID" value="WOK98471.1"/>
    <property type="molecule type" value="Genomic_DNA"/>
</dbReference>
<protein>
    <recommendedName>
        <fullName evidence="1">TYRAAT2-like C-terminal domain-containing protein</fullName>
    </recommendedName>
</protein>
<proteinExistence type="predicted"/>
<evidence type="ECO:0000313" key="2">
    <source>
        <dbReference type="EMBL" id="WOK98471.1"/>
    </source>
</evidence>
<dbReference type="GO" id="GO:0033730">
    <property type="term" value="F:arogenate dehydrogenase (NADP+) activity"/>
    <property type="evidence" value="ECO:0007669"/>
    <property type="project" value="InterPro"/>
</dbReference>
<dbReference type="InterPro" id="IPR059064">
    <property type="entry name" value="TYRAAT2_C"/>
</dbReference>
<name>A0AAQ3K1Q3_9LILI</name>
<keyword evidence="3" id="KW-1185">Reference proteome</keyword>
<evidence type="ECO:0000259" key="1">
    <source>
        <dbReference type="Pfam" id="PF26213"/>
    </source>
</evidence>
<sequence>MSVLASPAPPVFEIFEREGCRMVEMSCAEHNEMTTETQFLTHTIERVLAKLDLKLTLIHTKGYETLLNLVQNKCSDNYELYNGLIIYNKSTDVAFNCMKESFQCLHGIFREQLFDGSGRSFQ</sequence>
<gene>
    <name evidence="2" type="ORF">Cni_G07183</name>
</gene>
<evidence type="ECO:0000313" key="3">
    <source>
        <dbReference type="Proteomes" id="UP001327560"/>
    </source>
</evidence>
<dbReference type="InterPro" id="IPR045011">
    <property type="entry name" value="TYRAAT1/2"/>
</dbReference>
<reference evidence="2 3" key="1">
    <citation type="submission" date="2023-10" db="EMBL/GenBank/DDBJ databases">
        <title>Chromosome-scale genome assembly provides insights into flower coloration mechanisms of Canna indica.</title>
        <authorList>
            <person name="Li C."/>
        </authorList>
    </citation>
    <scope>NUCLEOTIDE SEQUENCE [LARGE SCALE GENOMIC DNA]</scope>
    <source>
        <tissue evidence="2">Flower</tissue>
    </source>
</reference>
<accession>A0AAQ3K1Q3</accession>
<organism evidence="2 3">
    <name type="scientific">Canna indica</name>
    <name type="common">Indian-shot</name>
    <dbReference type="NCBI Taxonomy" id="4628"/>
    <lineage>
        <taxon>Eukaryota</taxon>
        <taxon>Viridiplantae</taxon>
        <taxon>Streptophyta</taxon>
        <taxon>Embryophyta</taxon>
        <taxon>Tracheophyta</taxon>
        <taxon>Spermatophyta</taxon>
        <taxon>Magnoliopsida</taxon>
        <taxon>Liliopsida</taxon>
        <taxon>Zingiberales</taxon>
        <taxon>Cannaceae</taxon>
        <taxon>Canna</taxon>
    </lineage>
</organism>
<dbReference type="Proteomes" id="UP001327560">
    <property type="component" value="Chromosome 2"/>
</dbReference>
<dbReference type="GO" id="GO:0006571">
    <property type="term" value="P:tyrosine biosynthetic process"/>
    <property type="evidence" value="ECO:0007669"/>
    <property type="project" value="InterPro"/>
</dbReference>
<feature type="domain" description="TYRAAT2-like C-terminal" evidence="1">
    <location>
        <begin position="47"/>
        <end position="107"/>
    </location>
</feature>
<dbReference type="AlphaFoldDB" id="A0AAQ3K1Q3"/>